<dbReference type="EMBL" id="FNJB01000001">
    <property type="protein sequence ID" value="SDN86352.1"/>
    <property type="molecule type" value="Genomic_DNA"/>
</dbReference>
<keyword evidence="1" id="KW-0805">Transcription regulation</keyword>
<feature type="domain" description="ANTAR" evidence="3">
    <location>
        <begin position="228"/>
        <end position="289"/>
    </location>
</feature>
<dbReference type="STRING" id="504798.SAMN05421871_103752"/>
<dbReference type="InterPro" id="IPR029016">
    <property type="entry name" value="GAF-like_dom_sf"/>
</dbReference>
<dbReference type="AlphaFoldDB" id="A0A1H0EVF3"/>
<dbReference type="InterPro" id="IPR005561">
    <property type="entry name" value="ANTAR"/>
</dbReference>
<dbReference type="Gene3D" id="1.10.10.10">
    <property type="entry name" value="Winged helix-like DNA-binding domain superfamily/Winged helix DNA-binding domain"/>
    <property type="match status" value="1"/>
</dbReference>
<dbReference type="SUPFAM" id="SSF55781">
    <property type="entry name" value="GAF domain-like"/>
    <property type="match status" value="1"/>
</dbReference>
<proteinExistence type="predicted"/>
<accession>A0A1H0EVF3</accession>
<organism evidence="4 5">
    <name type="scientific">Actinokineospora alba</name>
    <dbReference type="NCBI Taxonomy" id="504798"/>
    <lineage>
        <taxon>Bacteria</taxon>
        <taxon>Bacillati</taxon>
        <taxon>Actinomycetota</taxon>
        <taxon>Actinomycetes</taxon>
        <taxon>Pseudonocardiales</taxon>
        <taxon>Pseudonocardiaceae</taxon>
        <taxon>Actinokineospora</taxon>
    </lineage>
</organism>
<dbReference type="InterPro" id="IPR011006">
    <property type="entry name" value="CheY-like_superfamily"/>
</dbReference>
<name>A0A1H0EVF3_9PSEU</name>
<sequence length="303" mass="32492">MLCVWRWNGENPLGDKLTIQQPSDLDDDSNAFDERIWAQDKAQFVSLADQPAEVILDADLGPLSREFARLTKTLLAASTVAEVLEQVVWAARRVIPGADLVSVTLRGPDGSFHTPVETDPIAANLDQLQYDTGEGPCVTAASASAPGYVRSDDLAGEPEWPTFGPAAAACGYSAMLATALVPDCLPPQLSGALNIYAREPGTLDAQAQETALLLAIHASLALATTKAVTQAELREAHFRRAIESRDVIGQAKGILMHRRGISADEAFDLLRRTSQELNVKLADLARTLTARHSELDIADETAG</sequence>
<evidence type="ECO:0000259" key="3">
    <source>
        <dbReference type="PROSITE" id="PS50921"/>
    </source>
</evidence>
<evidence type="ECO:0000256" key="1">
    <source>
        <dbReference type="ARBA" id="ARBA00023015"/>
    </source>
</evidence>
<keyword evidence="5" id="KW-1185">Reference proteome</keyword>
<protein>
    <submittedName>
        <fullName evidence="4">ANTAR domain-containing protein</fullName>
    </submittedName>
</protein>
<dbReference type="SMART" id="SM01012">
    <property type="entry name" value="ANTAR"/>
    <property type="match status" value="1"/>
</dbReference>
<dbReference type="SUPFAM" id="SSF52172">
    <property type="entry name" value="CheY-like"/>
    <property type="match status" value="1"/>
</dbReference>
<dbReference type="Proteomes" id="UP000199651">
    <property type="component" value="Unassembled WGS sequence"/>
</dbReference>
<gene>
    <name evidence="4" type="ORF">SAMN05192558_101117</name>
</gene>
<dbReference type="PROSITE" id="PS50921">
    <property type="entry name" value="ANTAR"/>
    <property type="match status" value="1"/>
</dbReference>
<dbReference type="OrthoDB" id="4629915at2"/>
<evidence type="ECO:0000313" key="4">
    <source>
        <dbReference type="EMBL" id="SDN86352.1"/>
    </source>
</evidence>
<evidence type="ECO:0000256" key="2">
    <source>
        <dbReference type="ARBA" id="ARBA00023163"/>
    </source>
</evidence>
<dbReference type="Pfam" id="PF03861">
    <property type="entry name" value="ANTAR"/>
    <property type="match status" value="1"/>
</dbReference>
<reference evidence="5" key="1">
    <citation type="submission" date="2016-10" db="EMBL/GenBank/DDBJ databases">
        <authorList>
            <person name="Varghese N."/>
            <person name="Submissions S."/>
        </authorList>
    </citation>
    <scope>NUCLEOTIDE SEQUENCE [LARGE SCALE GENOMIC DNA]</scope>
    <source>
        <strain evidence="5">IBRC-M 10655</strain>
    </source>
</reference>
<keyword evidence="2" id="KW-0804">Transcription</keyword>
<evidence type="ECO:0000313" key="5">
    <source>
        <dbReference type="Proteomes" id="UP000199651"/>
    </source>
</evidence>
<dbReference type="GO" id="GO:0003723">
    <property type="term" value="F:RNA binding"/>
    <property type="evidence" value="ECO:0007669"/>
    <property type="project" value="InterPro"/>
</dbReference>
<dbReference type="InterPro" id="IPR036388">
    <property type="entry name" value="WH-like_DNA-bd_sf"/>
</dbReference>
<dbReference type="Gene3D" id="3.30.450.40">
    <property type="match status" value="1"/>
</dbReference>